<dbReference type="InterPro" id="IPR008271">
    <property type="entry name" value="Ser/Thr_kinase_AS"/>
</dbReference>
<dbReference type="PROSITE" id="PS50011">
    <property type="entry name" value="PROTEIN_KINASE_DOM"/>
    <property type="match status" value="1"/>
</dbReference>
<keyword evidence="5 6" id="KW-0067">ATP-binding</keyword>
<dbReference type="GO" id="GO:0005524">
    <property type="term" value="F:ATP binding"/>
    <property type="evidence" value="ECO:0007669"/>
    <property type="project" value="UniProtKB-UniRule"/>
</dbReference>
<protein>
    <recommendedName>
        <fullName evidence="7">Protein kinase domain-containing protein</fullName>
    </recommendedName>
</protein>
<organism evidence="8">
    <name type="scientific">Brassica oleracea</name>
    <name type="common">Wild cabbage</name>
    <dbReference type="NCBI Taxonomy" id="3712"/>
    <lineage>
        <taxon>Eukaryota</taxon>
        <taxon>Viridiplantae</taxon>
        <taxon>Streptophyta</taxon>
        <taxon>Embryophyta</taxon>
        <taxon>Tracheophyta</taxon>
        <taxon>Spermatophyta</taxon>
        <taxon>Magnoliopsida</taxon>
        <taxon>eudicotyledons</taxon>
        <taxon>Gunneridae</taxon>
        <taxon>Pentapetalae</taxon>
        <taxon>rosids</taxon>
        <taxon>malvids</taxon>
        <taxon>Brassicales</taxon>
        <taxon>Brassicaceae</taxon>
        <taxon>Brassiceae</taxon>
        <taxon>Brassica</taxon>
    </lineage>
</organism>
<dbReference type="Gene3D" id="3.30.200.20">
    <property type="entry name" value="Phosphorylase Kinase, domain 1"/>
    <property type="match status" value="1"/>
</dbReference>
<accession>A0A3P6DM89</accession>
<dbReference type="AlphaFoldDB" id="A0A3P6DM89"/>
<dbReference type="FunFam" id="1.10.510.10:FF:000412">
    <property type="entry name" value="Probable receptor-like serine/threonine-protein kinase At5g57670"/>
    <property type="match status" value="1"/>
</dbReference>
<keyword evidence="1" id="KW-0723">Serine/threonine-protein kinase</keyword>
<evidence type="ECO:0000259" key="7">
    <source>
        <dbReference type="PROSITE" id="PS50011"/>
    </source>
</evidence>
<dbReference type="InterPro" id="IPR017441">
    <property type="entry name" value="Protein_kinase_ATP_BS"/>
</dbReference>
<evidence type="ECO:0000256" key="3">
    <source>
        <dbReference type="ARBA" id="ARBA00022741"/>
    </source>
</evidence>
<dbReference type="PROSITE" id="PS00107">
    <property type="entry name" value="PROTEIN_KINASE_ATP"/>
    <property type="match status" value="1"/>
</dbReference>
<sequence length="578" mass="65213">MITSSEEGSNKILVAISLDRDESQNALSWAINVLAKPNDTIVALHLLVGEEPKKIPMKKKKRIQIRRAKAHVISMLGEFAYTCCQNQVNLEAKVGFCSKIGRGLINEVKSISAHYLVLSRPTSHAFRIWNEITRYVSDFAPSSCSIVFVGNPRKQHKDCYSDSDISRDIKSEKYSPRSVLSILSRDLISSSGDDASSFISSMVSSSVASPSDKPKHRPMSPYRLISSLIMNSPLRKWRRNETKNNPKPLIQCFTYNEISKATKDFDQENIVGIGGYSEVYRGDLCDGRRIAVKRLTKESGDMIKEKEFLTELGIISHVSHPNTALLLGCCVERGLYLVFRFSENGNLYSALHEKENGSLDWPIRYKIAVGVARGLHYLHKRCNHRIIHRDIKSSNVLLGPDFEPQQITDFGLAKWLPNKWTHHAVIPVEGTFGYLAPESLMQGTVDEKTDIYAFGILLLEIISGRRPVNPSHNHILLWAKPALETGNTRELVDPKLQEKYDDQQMNRLVLTASHCVQQSPILRPTMTQVLELLTNGNEAEVAKSWRMPKDMTNGDENNNEWDDYSMLLGYDVPLDSSI</sequence>
<dbReference type="InterPro" id="IPR011009">
    <property type="entry name" value="Kinase-like_dom_sf"/>
</dbReference>
<feature type="domain" description="Protein kinase" evidence="7">
    <location>
        <begin position="265"/>
        <end position="541"/>
    </location>
</feature>
<evidence type="ECO:0000256" key="1">
    <source>
        <dbReference type="ARBA" id="ARBA00022527"/>
    </source>
</evidence>
<dbReference type="GO" id="GO:0004672">
    <property type="term" value="F:protein kinase activity"/>
    <property type="evidence" value="ECO:0007669"/>
    <property type="project" value="InterPro"/>
</dbReference>
<dbReference type="Gene3D" id="3.40.50.620">
    <property type="entry name" value="HUPs"/>
    <property type="match status" value="1"/>
</dbReference>
<keyword evidence="4" id="KW-0418">Kinase</keyword>
<feature type="binding site" evidence="6">
    <location>
        <position position="293"/>
    </location>
    <ligand>
        <name>ATP</name>
        <dbReference type="ChEBI" id="CHEBI:30616"/>
    </ligand>
</feature>
<dbReference type="InterPro" id="IPR046958">
    <property type="entry name" value="RBK1/2/STUNTED"/>
</dbReference>
<dbReference type="Gene3D" id="1.10.510.10">
    <property type="entry name" value="Transferase(Phosphotransferase) domain 1"/>
    <property type="match status" value="1"/>
</dbReference>
<reference evidence="8" key="1">
    <citation type="submission" date="2018-11" db="EMBL/GenBank/DDBJ databases">
        <authorList>
            <consortium name="Genoscope - CEA"/>
            <person name="William W."/>
        </authorList>
    </citation>
    <scope>NUCLEOTIDE SEQUENCE</scope>
</reference>
<dbReference type="InterPro" id="IPR000719">
    <property type="entry name" value="Prot_kinase_dom"/>
</dbReference>
<dbReference type="SUPFAM" id="SSF56112">
    <property type="entry name" value="Protein kinase-like (PK-like)"/>
    <property type="match status" value="1"/>
</dbReference>
<dbReference type="EMBL" id="LR031875">
    <property type="protein sequence ID" value="VDD32487.1"/>
    <property type="molecule type" value="Genomic_DNA"/>
</dbReference>
<dbReference type="InterPro" id="IPR014729">
    <property type="entry name" value="Rossmann-like_a/b/a_fold"/>
</dbReference>
<keyword evidence="2" id="KW-0808">Transferase</keyword>
<keyword evidence="3 6" id="KW-0547">Nucleotide-binding</keyword>
<evidence type="ECO:0000256" key="4">
    <source>
        <dbReference type="ARBA" id="ARBA00022777"/>
    </source>
</evidence>
<name>A0A3P6DM89_BRAOL</name>
<evidence type="ECO:0000256" key="5">
    <source>
        <dbReference type="ARBA" id="ARBA00022840"/>
    </source>
</evidence>
<dbReference type="PANTHER" id="PTHR47987:SF3">
    <property type="entry name" value="OS08G0249100 PROTEIN"/>
    <property type="match status" value="1"/>
</dbReference>
<evidence type="ECO:0000313" key="8">
    <source>
        <dbReference type="EMBL" id="VDD32487.1"/>
    </source>
</evidence>
<dbReference type="PROSITE" id="PS00108">
    <property type="entry name" value="PROTEIN_KINASE_ST"/>
    <property type="match status" value="1"/>
</dbReference>
<dbReference type="SMART" id="SM00220">
    <property type="entry name" value="S_TKc"/>
    <property type="match status" value="1"/>
</dbReference>
<evidence type="ECO:0000256" key="2">
    <source>
        <dbReference type="ARBA" id="ARBA00022679"/>
    </source>
</evidence>
<dbReference type="SUPFAM" id="SSF52402">
    <property type="entry name" value="Adenine nucleotide alpha hydrolases-like"/>
    <property type="match status" value="1"/>
</dbReference>
<dbReference type="InterPro" id="IPR001245">
    <property type="entry name" value="Ser-Thr/Tyr_kinase_cat_dom"/>
</dbReference>
<dbReference type="CDD" id="cd00293">
    <property type="entry name" value="USP-like"/>
    <property type="match status" value="1"/>
</dbReference>
<gene>
    <name evidence="8" type="ORF">BOLC9T57810H</name>
</gene>
<proteinExistence type="predicted"/>
<dbReference type="Pfam" id="PF07714">
    <property type="entry name" value="PK_Tyr_Ser-Thr"/>
    <property type="match status" value="1"/>
</dbReference>
<evidence type="ECO:0000256" key="6">
    <source>
        <dbReference type="PROSITE-ProRule" id="PRU10141"/>
    </source>
</evidence>
<dbReference type="PANTHER" id="PTHR47987">
    <property type="entry name" value="OS08G0249100 PROTEIN"/>
    <property type="match status" value="1"/>
</dbReference>